<dbReference type="InterPro" id="IPR009039">
    <property type="entry name" value="EAR"/>
</dbReference>
<evidence type="ECO:0000256" key="2">
    <source>
        <dbReference type="ARBA" id="ARBA00022737"/>
    </source>
</evidence>
<dbReference type="GO" id="GO:0005615">
    <property type="term" value="C:extracellular space"/>
    <property type="evidence" value="ECO:0000318"/>
    <property type="project" value="GO_Central"/>
</dbReference>
<dbReference type="KEGG" id="spu:583108"/>
<dbReference type="GeneID" id="583108"/>
<keyword evidence="5" id="KW-1185">Reference proteome</keyword>
<organism evidence="4 5">
    <name type="scientific">Strongylocentrotus purpuratus</name>
    <name type="common">Purple sea urchin</name>
    <dbReference type="NCBI Taxonomy" id="7668"/>
    <lineage>
        <taxon>Eukaryota</taxon>
        <taxon>Metazoa</taxon>
        <taxon>Echinodermata</taxon>
        <taxon>Eleutherozoa</taxon>
        <taxon>Echinozoa</taxon>
        <taxon>Echinoidea</taxon>
        <taxon>Euechinoidea</taxon>
        <taxon>Echinacea</taxon>
        <taxon>Camarodonta</taxon>
        <taxon>Echinidea</taxon>
        <taxon>Strongylocentrotidae</taxon>
        <taxon>Strongylocentrotus</taxon>
    </lineage>
</organism>
<sequence>MLRVGQTVCLVFMHPTSLQGRIFDLLSLTYRSSMFSKVLLIGPFLLAITLWLTYGAEGSTLPEDFHPSAGMADLTSEEGEILTAFRQYLDSSLQKYQRQLHTTYTQNTLEYNRRKKRELRVNEDLSWDIQPEASFPTNISIIKYFSCEGDDYVIVGFNKVDEGIYEVDAEIYKYISGAFTPIGVTISTKGVTDIEPFLLEGETYIAVACGQFGPGDYEGLSQILTFDPSVPSVTHVQYILTYGVSALEVFIYEGDTYLGIANSRHDSLFRYMAPTSIYRFAGAHFDEVASVDTERASDIATAVIGLDLYVAISQYGSNGGGYTPGTLLYHMYVDTSTDEADVEMIKLQIMYSSAPKSVTFFVQEDHNYLAISNYLEVVDGAETTLTDSSIYWWATDKQFIEYQTISTDGAMHFEYLDMELDPNLLVTVDRTGLHFYEFTDNAQWEEADTDLYLYEPSTRLTDIHIEAFTVDGTDYIATSGGVFWTTEHRNLTESNCFSFTHVNHTTTYVTRVHLPSCLKKLSGSTEEGIENITSVSKTLKESGLSKTKDSQVINSNIVITGTVRLPILQTKTLEVQSGQPYEVDPELIRAIGNNGNNSRSLRAHPPSFVTKSTVQTIPGSITISARQTVVSGEAEADSFTSQDDLINDDIDLSYVDDNALRFTGSQTMTGQVDFTDDLTVGTAVTVSGDINSITVPDDVMDKGSSQTVGGLKTFDSNVDLDANVDINGDINGLDLNTDIVVSSRSASVDGAKTFSQEISLSQPMNVSPGKTVDTVDVSEFSSLVLSITSGGTLSGDVDFNSAVDITGDVSIDGSLINDVDFTSAYNDAVFHDTNQTITASKTFLNDLTSQDVVIVDGNVNGIDISESVFTLSGAQTIDSRLTIVDGGVEAQQDVILSGTVNGIDLSEEAVLIYVNQTITGMVIFTKDIMVYGDTIVAEGKTVDGVDLSEYAATAIKIIDEPQSMAGQKTFTNNVIVSGDITVSGDVNGVDVEDLYDDVLAKRREQTFEVTVEATSSIEFSGAVTLQSTIDGQTIPDDFVLLAQNGDIAGDKTFSDAVSISGDLTMANTKTINGEDLSAFDTNILKISGSQSLATGGITFNTGLSIDGDVTVTGTVNGYTIPDDLVLLAGAQTINSVDRMEDPFTVDRMEDPFTGLFFPFGLNEGDEFLPANDDGYTDELPISVGFPFFDHIQTGLFVNNNGIISFSAAVSQFNSDSFPVANGKPIIAPFWADVDTRNGGTLSYRQVLRSAENDRIFLEADEIIRASFVDMRDFLSSWIFIATWDSVAHFSSSGELRNSFQAVMVTDGRYSFVIFNYGDINWAASGGGTPAQVGFNDGDGVNFYSVPGSRTAAVIDIATTSNIGVSGRWVFRTDDSNIEGLEGATSASLTVSTDCKTFTHPNIAVSGDINTPDLDVTGTVNTVDVDALYSDAVIAATGGACAISGSKTFPNFEVEGQTIVSGTVDGVNLTRLAATAVYLAGAQTIAGDKSFSAGTQIRGNVAVTNHVNSVDFAQKVSQVIYKDTEGQIRGQKTFSAGMAVTGDMDVDGLINGVNVTLLDQTYLSTQYEQTLDGKKTFTRSLALANLELASGKTLDTVDPSDFLLLDSNENLNNDVSFTKSVSIQGNIEVDGLINTVDIEELDEKTVRLSGGSQSVQGVKSFPSITVNNNIIIDPGLVDGVDVSDLSDRVLRSTVDNDISVRTVFEGAVTVSGNLLTEALTGGVNLINLFQDAVLLDEDVTIDGTVVYDSTAVTTMESVVFEDDLDVLVNLGQTTLEVLLTTAIRASTDQNITGNVVFDDDMVLQACLDIDGTTDLIDLSERAVLKSTEQTVSSCTRFGTGFRVDGDMSVGGTVDDVNLATLVSSRVTYSTDQQITGVWTFDDVTVSGNVTIDGTLNNIDVGDDLVTIYKNAVITGTKFFTADIAVITDLDTDEINDVDIVDLSNIVVLNEGTFSIDGEKTFQAPISIAANSDVTGLVNCVDVGLLDDKYEINAGDFYNVLSQLNDSMRTQCISASTMQTSIGEHPLLLTHWEDLQDIDNPATGRFHSITLEDGDTLLGLAETYNSAVDRCIGTQLYLCPANRMECFAILDTLLPAATDVHLYRYQGETFIVLLPSQQVGQCEEHSDEEVDTLTIVKLEDEAFSTSLTAPHASGATMFEIDGSLFLAVANYRDASTHNTDINSTVYVYDNAQGTFNFFQDIPTHGAFAVTHLSWKGITWLSFANNVLDYKSPIYVYDSQANQFVLDESRGTNHASHLSMFVIDDVPFIAISSEKLIEGEREVEFHREITILAFKDGQWKVMESLGSYGILDTAVFAIDNFVYLVGVSLEAGYLSIYEWHHAGMFELYQNIPFSNQYSAHAFVHNHEILMALARPAFTSIDIYSWKSKIMKAVIRGKTENTVLKAW</sequence>
<reference evidence="5" key="1">
    <citation type="submission" date="2015-02" db="EMBL/GenBank/DDBJ databases">
        <title>Genome sequencing for Strongylocentrotus purpuratus.</title>
        <authorList>
            <person name="Murali S."/>
            <person name="Liu Y."/>
            <person name="Vee V."/>
            <person name="English A."/>
            <person name="Wang M."/>
            <person name="Skinner E."/>
            <person name="Han Y."/>
            <person name="Muzny D.M."/>
            <person name="Worley K.C."/>
            <person name="Gibbs R.A."/>
        </authorList>
    </citation>
    <scope>NUCLEOTIDE SEQUENCE</scope>
</reference>
<name>A0A7M7NQH4_STRPU</name>
<protein>
    <recommendedName>
        <fullName evidence="3">NIDO domain-containing protein</fullName>
    </recommendedName>
</protein>
<evidence type="ECO:0000259" key="3">
    <source>
        <dbReference type="PROSITE" id="PS51220"/>
    </source>
</evidence>
<dbReference type="OMA" id="FENFHVD"/>
<dbReference type="Proteomes" id="UP000007110">
    <property type="component" value="Unassembled WGS sequence"/>
</dbReference>
<dbReference type="PANTHER" id="PTHR13802:SF59">
    <property type="entry name" value="SUSHI DOMAIN-CONTAINING PROTEIN 2"/>
    <property type="match status" value="1"/>
</dbReference>
<keyword evidence="2" id="KW-0677">Repeat</keyword>
<dbReference type="EnsemblMetazoa" id="XM_030984076">
    <property type="protein sequence ID" value="XP_030839936"/>
    <property type="gene ID" value="LOC583108"/>
</dbReference>
<dbReference type="InterPro" id="IPR003886">
    <property type="entry name" value="NIDO_dom"/>
</dbReference>
<dbReference type="OrthoDB" id="5965730at2759"/>
<dbReference type="GO" id="GO:0007160">
    <property type="term" value="P:cell-matrix adhesion"/>
    <property type="evidence" value="ECO:0007669"/>
    <property type="project" value="InterPro"/>
</dbReference>
<evidence type="ECO:0000256" key="1">
    <source>
        <dbReference type="ARBA" id="ARBA00022729"/>
    </source>
</evidence>
<keyword evidence="1" id="KW-0732">Signal</keyword>
<evidence type="ECO:0000313" key="5">
    <source>
        <dbReference type="Proteomes" id="UP000007110"/>
    </source>
</evidence>
<dbReference type="SUPFAM" id="SSF50965">
    <property type="entry name" value="Galactose oxidase, central domain"/>
    <property type="match status" value="1"/>
</dbReference>
<evidence type="ECO:0000313" key="4">
    <source>
        <dbReference type="EnsemblMetazoa" id="XP_030839936"/>
    </source>
</evidence>
<proteinExistence type="predicted"/>
<dbReference type="InterPro" id="IPR051495">
    <property type="entry name" value="Epithelial_Barrier/Signaling"/>
</dbReference>
<reference evidence="4" key="2">
    <citation type="submission" date="2021-01" db="UniProtKB">
        <authorList>
            <consortium name="EnsemblMetazoa"/>
        </authorList>
    </citation>
    <scope>IDENTIFICATION</scope>
</reference>
<accession>A0A7M7NQH4</accession>
<dbReference type="Pfam" id="PF06119">
    <property type="entry name" value="NIDO"/>
    <property type="match status" value="1"/>
</dbReference>
<feature type="domain" description="NIDO" evidence="3">
    <location>
        <begin position="1228"/>
        <end position="1375"/>
    </location>
</feature>
<dbReference type="InterPro" id="IPR011043">
    <property type="entry name" value="Gal_Oxase/kelch_b-propeller"/>
</dbReference>
<dbReference type="SMART" id="SM00539">
    <property type="entry name" value="NIDO"/>
    <property type="match status" value="1"/>
</dbReference>
<dbReference type="PROSITE" id="PS51220">
    <property type="entry name" value="NIDO"/>
    <property type="match status" value="1"/>
</dbReference>
<dbReference type="RefSeq" id="XP_030839936.1">
    <property type="nucleotide sequence ID" value="XM_030984076.1"/>
</dbReference>
<dbReference type="PROSITE" id="PS50912">
    <property type="entry name" value="EAR"/>
    <property type="match status" value="1"/>
</dbReference>
<dbReference type="PANTHER" id="PTHR13802">
    <property type="entry name" value="MUCIN 4-RELATED"/>
    <property type="match status" value="1"/>
</dbReference>
<dbReference type="InParanoid" id="A0A7M7NQH4"/>